<dbReference type="InterPro" id="IPR013083">
    <property type="entry name" value="Znf_RING/FYVE/PHD"/>
</dbReference>
<dbReference type="PROSITE" id="PS51136">
    <property type="entry name" value="WAC"/>
    <property type="match status" value="1"/>
</dbReference>
<keyword evidence="10 14" id="KW-0539">Nucleus</keyword>
<dbReference type="GO" id="GO:0045740">
    <property type="term" value="P:positive regulation of DNA replication"/>
    <property type="evidence" value="ECO:0007669"/>
    <property type="project" value="TreeGrafter"/>
</dbReference>
<dbReference type="GO" id="GO:0008270">
    <property type="term" value="F:zinc ion binding"/>
    <property type="evidence" value="ECO:0007669"/>
    <property type="project" value="UniProtKB-KW"/>
</dbReference>
<evidence type="ECO:0000259" key="18">
    <source>
        <dbReference type="PROSITE" id="PS50016"/>
    </source>
</evidence>
<dbReference type="SMART" id="SM00571">
    <property type="entry name" value="DDT"/>
    <property type="match status" value="1"/>
</dbReference>
<organism evidence="21 22">
    <name type="scientific">Nezara viridula</name>
    <name type="common">Southern green stink bug</name>
    <name type="synonym">Cimex viridulus</name>
    <dbReference type="NCBI Taxonomy" id="85310"/>
    <lineage>
        <taxon>Eukaryota</taxon>
        <taxon>Metazoa</taxon>
        <taxon>Ecdysozoa</taxon>
        <taxon>Arthropoda</taxon>
        <taxon>Hexapoda</taxon>
        <taxon>Insecta</taxon>
        <taxon>Pterygota</taxon>
        <taxon>Neoptera</taxon>
        <taxon>Paraneoptera</taxon>
        <taxon>Hemiptera</taxon>
        <taxon>Heteroptera</taxon>
        <taxon>Panheteroptera</taxon>
        <taxon>Pentatomomorpha</taxon>
        <taxon>Pentatomoidea</taxon>
        <taxon>Pentatomidae</taxon>
        <taxon>Pentatominae</taxon>
        <taxon>Nezara</taxon>
    </lineage>
</organism>
<dbReference type="Pfam" id="PF10537">
    <property type="entry name" value="WAC_Acf1_DNA_bd"/>
    <property type="match status" value="1"/>
</dbReference>
<dbReference type="InterPro" id="IPR018359">
    <property type="entry name" value="Bromodomain_CS"/>
</dbReference>
<dbReference type="GO" id="GO:0006338">
    <property type="term" value="P:chromatin remodeling"/>
    <property type="evidence" value="ECO:0007669"/>
    <property type="project" value="InterPro"/>
</dbReference>
<feature type="compositionally biased region" description="Basic and acidic residues" evidence="16">
    <location>
        <begin position="632"/>
        <end position="650"/>
    </location>
</feature>
<dbReference type="SMART" id="SM00249">
    <property type="entry name" value="PHD"/>
    <property type="match status" value="2"/>
</dbReference>
<evidence type="ECO:0000256" key="15">
    <source>
        <dbReference type="SAM" id="Coils"/>
    </source>
</evidence>
<evidence type="ECO:0000256" key="9">
    <source>
        <dbReference type="ARBA" id="ARBA00023163"/>
    </source>
</evidence>
<dbReference type="SUPFAM" id="SSF57903">
    <property type="entry name" value="FYVE/PHD zinc finger"/>
    <property type="match status" value="2"/>
</dbReference>
<evidence type="ECO:0000256" key="2">
    <source>
        <dbReference type="ARBA" id="ARBA00022553"/>
    </source>
</evidence>
<dbReference type="Pfam" id="PF00439">
    <property type="entry name" value="Bromodomain"/>
    <property type="match status" value="1"/>
</dbReference>
<evidence type="ECO:0000259" key="17">
    <source>
        <dbReference type="PROSITE" id="PS50014"/>
    </source>
</evidence>
<evidence type="ECO:0000313" key="22">
    <source>
        <dbReference type="Proteomes" id="UP001152798"/>
    </source>
</evidence>
<evidence type="ECO:0000256" key="7">
    <source>
        <dbReference type="ARBA" id="ARBA00023054"/>
    </source>
</evidence>
<evidence type="ECO:0000256" key="11">
    <source>
        <dbReference type="ARBA" id="ARBA00068253"/>
    </source>
</evidence>
<dbReference type="OrthoDB" id="332390at2759"/>
<evidence type="ECO:0000259" key="19">
    <source>
        <dbReference type="PROSITE" id="PS50827"/>
    </source>
</evidence>
<feature type="compositionally biased region" description="Basic and acidic residues" evidence="16">
    <location>
        <begin position="1308"/>
        <end position="1319"/>
    </location>
</feature>
<dbReference type="Gene3D" id="1.20.920.10">
    <property type="entry name" value="Bromodomain-like"/>
    <property type="match status" value="1"/>
</dbReference>
<evidence type="ECO:0000256" key="13">
    <source>
        <dbReference type="PROSITE-ProRule" id="PRU00146"/>
    </source>
</evidence>
<sequence length="1443" mass="165002">MPLLHKKPFNPNKHPPDLKENEEVFFCRLTLEIFRDYEEFCERVILCNSLVWSCSLTGRSHLTYQEAAASEEKVKRLLKRFPMELRIPVLYLSSLCDRRSLVELAEDVYSFVKDRYFIGETVEVNLSDGQSEPVKCHVLAVNPPNKEEIEKYEEKIVKNGERYPWVPAPLYRYEVERMDTSEEAEVSGVLISRKKSSYTKDKNRLYIKQFVHLENGFWRLKESSNMKYGISKVKFEQIFCGAAPEMNVLKSNNGIEKKKGSVGKKQETINKYFKSSDKKYNIAPKKSPKKSGEFLERRNGGVIRKRRTKKEMEEAHRLGNKFGPKYKSSSVEAKQKEKLEKREKKKNLAEFLKEWNLKREDLECEDLKDLPVPTPVNSKLSNERFGDAVMIMEFLFSFRNILPVKDFFPNGVTFDLVERALIDNEISGPLSDLVHLLLQGIFDLLEQEAEETKDTDVKITPGLVFTRGDADMVSVVKAATVSESWIRKHHSLPLCQLTVDPTTLTEVLRLHFLSSGAAPAKSKTAKWRYQARGGYCNNDDPGVLFKLRKPQIIEKLGQSNICDFSIDEKVSIINCLMEQILTYSTPRDIVEEGCDKARSARIELRSVRAAEVRKGKEEAMRLKAVKKGVEPMLKEKESEKSADAVARELRSGQGAPGKRDLPEILKEIRKALAGAQLAPLGTDRAYRRFWIFSSIPGLFVEEGDDEPGSCLPNGTPYFPSDGEGEEDHLAYIRRLFEESSKDKENVPDRGPLQRLMSPGKRQHLGEKNGDENHLNPEEEDKNHELERSRLICSGDYETCYVHGKSRSKRWSFFDDPSQIDQLINSLNRRGIREKKLRQALIQERDVIITRLATCPADNINQLVSNGAKIFTEVRNKSMKQYDVAAQNYPPGMAIDDIMESSLRDLILETEEKITGGALGYLDVKSRELWRKAIQNKGYDRQCKKLVWGSNISEDDTNIKAEPEPMDEEIKKEDEESRASTPSLDDAPPAVWPGFQDVPQRPVMFDMASAILQIAQGVEHKYLKRPLGLDQKERERGEMKIPTPAMERWEKALMESTTFPQLFLYLSTLENSVLWERSAINASCRICRRMKDPESMLLCDTCNKGHHMYCLKPKLTRIPAGDWHCPRCQRSKPSDKPPTLAKKRRLFSEDSEGEEENLEESICKVCEESGAQLQCGTCDSRLHLGCVVPPMRRVPKSKWFCHDCRNANSLQNTSTSNRKSAGTTEIKEEPEEVDIKWAVKQEQNTNSKSKRSDVSSKKVREREHKEKGAESPKINGYVNGIKRHADDENGDDEGDTSGSRSRRERRSTRRSEGRKGRDLPLDNAALQEILDVLMHDPDAPPFLRPVARSEAPDYHEIIKRPMDFGTIKHKLNMLSYSKNSDLIADAELLFDNCCLYNEEGSDVYRAGEKLRNLFYNLCKEHNLTIGDNEAVDGEPPVKKLRTVL</sequence>
<dbReference type="SMART" id="SM00297">
    <property type="entry name" value="BROMO"/>
    <property type="match status" value="1"/>
</dbReference>
<dbReference type="PROSITE" id="PS50827">
    <property type="entry name" value="DDT"/>
    <property type="match status" value="1"/>
</dbReference>
<feature type="domain" description="PHD-type" evidence="18">
    <location>
        <begin position="1159"/>
        <end position="1206"/>
    </location>
</feature>
<keyword evidence="2" id="KW-0597">Phosphoprotein</keyword>
<evidence type="ECO:0000313" key="21">
    <source>
        <dbReference type="EMBL" id="CAH1389907.1"/>
    </source>
</evidence>
<dbReference type="PRINTS" id="PR00503">
    <property type="entry name" value="BROMODOMAIN"/>
</dbReference>
<evidence type="ECO:0000256" key="14">
    <source>
        <dbReference type="PROSITE-ProRule" id="PRU00475"/>
    </source>
</evidence>
<dbReference type="PROSITE" id="PS01359">
    <property type="entry name" value="ZF_PHD_1"/>
    <property type="match status" value="1"/>
</dbReference>
<feature type="region of interest" description="Disordered" evidence="16">
    <location>
        <begin position="954"/>
        <end position="990"/>
    </location>
</feature>
<dbReference type="SUPFAM" id="SSF47370">
    <property type="entry name" value="Bromodomain"/>
    <property type="match status" value="1"/>
</dbReference>
<gene>
    <name evidence="21" type="ORF">NEZAVI_LOCUS1199</name>
</gene>
<dbReference type="InterPro" id="IPR019786">
    <property type="entry name" value="Zinc_finger_PHD-type_CS"/>
</dbReference>
<dbReference type="EMBL" id="OV725077">
    <property type="protein sequence ID" value="CAH1389907.1"/>
    <property type="molecule type" value="Genomic_DNA"/>
</dbReference>
<accession>A0A9P0E7L7</accession>
<dbReference type="GO" id="GO:0000228">
    <property type="term" value="C:nuclear chromosome"/>
    <property type="evidence" value="ECO:0007669"/>
    <property type="project" value="TreeGrafter"/>
</dbReference>
<name>A0A9P0E7L7_NEZVI</name>
<dbReference type="PROSITE" id="PS50016">
    <property type="entry name" value="ZF_PHD_2"/>
    <property type="match status" value="2"/>
</dbReference>
<keyword evidence="22" id="KW-1185">Reference proteome</keyword>
<feature type="region of interest" description="Disordered" evidence="16">
    <location>
        <begin position="740"/>
        <end position="786"/>
    </location>
</feature>
<dbReference type="Gene3D" id="3.30.40.10">
    <property type="entry name" value="Zinc/RING finger domain, C3HC4 (zinc finger)"/>
    <property type="match status" value="2"/>
</dbReference>
<dbReference type="Pfam" id="PF00628">
    <property type="entry name" value="PHD"/>
    <property type="match status" value="2"/>
</dbReference>
<dbReference type="PANTHER" id="PTHR46510">
    <property type="entry name" value="BROMODOMAIN ADJACENT TO ZINC FINGER DOMAIN PROTEIN 1A"/>
    <property type="match status" value="1"/>
</dbReference>
<feature type="domain" description="PHD-type" evidence="18">
    <location>
        <begin position="1080"/>
        <end position="1130"/>
    </location>
</feature>
<feature type="compositionally biased region" description="Basic and acidic residues" evidence="16">
    <location>
        <begin position="763"/>
        <end position="786"/>
    </location>
</feature>
<evidence type="ECO:0000256" key="5">
    <source>
        <dbReference type="ARBA" id="ARBA00022833"/>
    </source>
</evidence>
<keyword evidence="6" id="KW-0805">Transcription regulation</keyword>
<comment type="subcellular location">
    <subcellularLocation>
        <location evidence="1 14">Nucleus</location>
    </subcellularLocation>
</comment>
<feature type="compositionally biased region" description="Polar residues" evidence="16">
    <location>
        <begin position="1210"/>
        <end position="1222"/>
    </location>
</feature>
<dbReference type="Proteomes" id="UP001152798">
    <property type="component" value="Chromosome 1"/>
</dbReference>
<evidence type="ECO:0000256" key="10">
    <source>
        <dbReference type="ARBA" id="ARBA00023242"/>
    </source>
</evidence>
<evidence type="ECO:0000256" key="6">
    <source>
        <dbReference type="ARBA" id="ARBA00023015"/>
    </source>
</evidence>
<dbReference type="InterPro" id="IPR001965">
    <property type="entry name" value="Znf_PHD"/>
</dbReference>
<keyword evidence="3" id="KW-0479">Metal-binding</keyword>
<feature type="compositionally biased region" description="Basic and acidic residues" evidence="16">
    <location>
        <begin position="1249"/>
        <end position="1269"/>
    </location>
</feature>
<dbReference type="InterPro" id="IPR028941">
    <property type="entry name" value="WHIM2_dom"/>
</dbReference>
<dbReference type="PROSITE" id="PS50014">
    <property type="entry name" value="BROMODOMAIN_2"/>
    <property type="match status" value="1"/>
</dbReference>
<dbReference type="FunFam" id="3.30.40.10:FF:000300">
    <property type="entry name" value="Bromodomain adjacent to zinc finger domain protein 1A"/>
    <property type="match status" value="1"/>
</dbReference>
<dbReference type="PROSITE" id="PS00633">
    <property type="entry name" value="BROMODOMAIN_1"/>
    <property type="match status" value="1"/>
</dbReference>
<evidence type="ECO:0000256" key="1">
    <source>
        <dbReference type="ARBA" id="ARBA00004123"/>
    </source>
</evidence>
<dbReference type="InterPro" id="IPR013136">
    <property type="entry name" value="WSTF_Acf1_Cbp146"/>
</dbReference>
<feature type="region of interest" description="Disordered" evidence="16">
    <location>
        <begin position="632"/>
        <end position="658"/>
    </location>
</feature>
<feature type="region of interest" description="Disordered" evidence="16">
    <location>
        <begin position="1210"/>
        <end position="1320"/>
    </location>
</feature>
<dbReference type="InterPro" id="IPR019787">
    <property type="entry name" value="Znf_PHD-finger"/>
</dbReference>
<dbReference type="InterPro" id="IPR036427">
    <property type="entry name" value="Bromodomain-like_sf"/>
</dbReference>
<feature type="domain" description="Bromo" evidence="17">
    <location>
        <begin position="1333"/>
        <end position="1403"/>
    </location>
</feature>
<dbReference type="Pfam" id="PF15612">
    <property type="entry name" value="WHIM1"/>
    <property type="match status" value="1"/>
</dbReference>
<dbReference type="InterPro" id="IPR028942">
    <property type="entry name" value="WHIM1_dom"/>
</dbReference>
<dbReference type="InterPro" id="IPR047171">
    <property type="entry name" value="BAZ1A"/>
</dbReference>
<keyword evidence="5" id="KW-0862">Zinc</keyword>
<dbReference type="GO" id="GO:0003677">
    <property type="term" value="F:DNA binding"/>
    <property type="evidence" value="ECO:0007669"/>
    <property type="project" value="TreeGrafter"/>
</dbReference>
<dbReference type="Pfam" id="PF15613">
    <property type="entry name" value="WSD"/>
    <property type="match status" value="1"/>
</dbReference>
<feature type="domain" description="WAC" evidence="20">
    <location>
        <begin position="22"/>
        <end position="130"/>
    </location>
</feature>
<evidence type="ECO:0000256" key="16">
    <source>
        <dbReference type="SAM" id="MobiDB-lite"/>
    </source>
</evidence>
<evidence type="ECO:0000256" key="12">
    <source>
        <dbReference type="PROSITE-ProRule" id="PRU00035"/>
    </source>
</evidence>
<protein>
    <recommendedName>
        <fullName evidence="11">Bromodomain adjacent to zinc finger domain protein 1A</fullName>
    </recommendedName>
</protein>
<feature type="domain" description="DDT" evidence="19">
    <location>
        <begin position="382"/>
        <end position="447"/>
    </location>
</feature>
<feature type="coiled-coil region" evidence="15">
    <location>
        <begin position="334"/>
        <end position="365"/>
    </location>
</feature>
<dbReference type="InterPro" id="IPR018501">
    <property type="entry name" value="DDT_dom"/>
</dbReference>
<evidence type="ECO:0000256" key="3">
    <source>
        <dbReference type="ARBA" id="ARBA00022723"/>
    </source>
</evidence>
<evidence type="ECO:0000256" key="8">
    <source>
        <dbReference type="ARBA" id="ARBA00023117"/>
    </source>
</evidence>
<keyword evidence="7 15" id="KW-0175">Coiled coil</keyword>
<evidence type="ECO:0000259" key="20">
    <source>
        <dbReference type="PROSITE" id="PS51136"/>
    </source>
</evidence>
<dbReference type="GO" id="GO:0031445">
    <property type="term" value="P:regulation of heterochromatin formation"/>
    <property type="evidence" value="ECO:0007669"/>
    <property type="project" value="TreeGrafter"/>
</dbReference>
<reference evidence="21" key="1">
    <citation type="submission" date="2022-01" db="EMBL/GenBank/DDBJ databases">
        <authorList>
            <person name="King R."/>
        </authorList>
    </citation>
    <scope>NUCLEOTIDE SEQUENCE</scope>
</reference>
<dbReference type="InterPro" id="IPR011011">
    <property type="entry name" value="Znf_FYVE_PHD"/>
</dbReference>
<evidence type="ECO:0000256" key="4">
    <source>
        <dbReference type="ARBA" id="ARBA00022771"/>
    </source>
</evidence>
<dbReference type="Pfam" id="PF02791">
    <property type="entry name" value="DDT"/>
    <property type="match status" value="1"/>
</dbReference>
<dbReference type="GO" id="GO:0008623">
    <property type="term" value="C:CHRAC"/>
    <property type="evidence" value="ECO:0007669"/>
    <property type="project" value="TreeGrafter"/>
</dbReference>
<keyword evidence="4 13" id="KW-0863">Zinc-finger</keyword>
<dbReference type="GO" id="GO:0006355">
    <property type="term" value="P:regulation of DNA-templated transcription"/>
    <property type="evidence" value="ECO:0007669"/>
    <property type="project" value="TreeGrafter"/>
</dbReference>
<keyword evidence="9" id="KW-0804">Transcription</keyword>
<feature type="compositionally biased region" description="Basic and acidic residues" evidence="16">
    <location>
        <begin position="956"/>
        <end position="977"/>
    </location>
</feature>
<keyword evidence="8 12" id="KW-0103">Bromodomain</keyword>
<dbReference type="InterPro" id="IPR001487">
    <property type="entry name" value="Bromodomain"/>
</dbReference>
<dbReference type="PANTHER" id="PTHR46510:SF1">
    <property type="entry name" value="BROMODOMAIN ADJACENT TO ZINC FINGER DOMAIN PROTEIN 1A"/>
    <property type="match status" value="1"/>
</dbReference>
<proteinExistence type="predicted"/>